<gene>
    <name evidence="2" type="ORF">DYBT9275_04019</name>
</gene>
<keyword evidence="1" id="KW-0812">Transmembrane</keyword>
<evidence type="ECO:0000256" key="1">
    <source>
        <dbReference type="SAM" id="Phobius"/>
    </source>
</evidence>
<evidence type="ECO:0008006" key="4">
    <source>
        <dbReference type="Google" id="ProtNLM"/>
    </source>
</evidence>
<dbReference type="Pfam" id="PF01944">
    <property type="entry name" value="SpoIIM"/>
    <property type="match status" value="1"/>
</dbReference>
<feature type="transmembrane region" description="Helical" evidence="1">
    <location>
        <begin position="95"/>
        <end position="114"/>
    </location>
</feature>
<accession>A0A916NDC8</accession>
<dbReference type="RefSeq" id="WP_215240437.1">
    <property type="nucleotide sequence ID" value="NZ_CAJRAF010000002.1"/>
</dbReference>
<proteinExistence type="predicted"/>
<dbReference type="Proteomes" id="UP000680038">
    <property type="component" value="Unassembled WGS sequence"/>
</dbReference>
<name>A0A916NDC8_9BACT</name>
<organism evidence="2 3">
    <name type="scientific">Dyadobacter helix</name>
    <dbReference type="NCBI Taxonomy" id="2822344"/>
    <lineage>
        <taxon>Bacteria</taxon>
        <taxon>Pseudomonadati</taxon>
        <taxon>Bacteroidota</taxon>
        <taxon>Cytophagia</taxon>
        <taxon>Cytophagales</taxon>
        <taxon>Spirosomataceae</taxon>
        <taxon>Dyadobacter</taxon>
    </lineage>
</organism>
<evidence type="ECO:0000313" key="2">
    <source>
        <dbReference type="EMBL" id="CAG5007314.1"/>
    </source>
</evidence>
<feature type="transmembrane region" description="Helical" evidence="1">
    <location>
        <begin position="219"/>
        <end position="242"/>
    </location>
</feature>
<dbReference type="InterPro" id="IPR002798">
    <property type="entry name" value="SpoIIM-like"/>
</dbReference>
<dbReference type="AlphaFoldDB" id="A0A916NDC8"/>
<reference evidence="2" key="1">
    <citation type="submission" date="2021-04" db="EMBL/GenBank/DDBJ databases">
        <authorList>
            <person name="Rodrigo-Torres L."/>
            <person name="Arahal R. D."/>
            <person name="Lucena T."/>
        </authorList>
    </citation>
    <scope>NUCLEOTIDE SEQUENCE</scope>
    <source>
        <strain evidence="2">CECT 9275</strain>
    </source>
</reference>
<protein>
    <recommendedName>
        <fullName evidence="4">Stage II sporulation protein M</fullName>
    </recommendedName>
</protein>
<dbReference type="EMBL" id="CAJRAF010000002">
    <property type="protein sequence ID" value="CAG5007314.1"/>
    <property type="molecule type" value="Genomic_DNA"/>
</dbReference>
<sequence>MREAVFLKRNSERWRSYEEYPTDDPDELTLRFISLTDDLSYARTFYPGSAVLKYLNGLTAQIHRKLYTNRPEDRGRIKTFWIFELPMIYFKARKYLLYAFLVFFVAGLIGALSASKDQTFVRLILGDSYVNTTLENIRKGDPLAIYKSQSQADMFLGITVNNIKVSFAAFVMGVVFSAGTWYMLLQNGIMLGAFQYFFYEKGLLLESVLKIWIHGTLEISAIVVAGAAGMYMGNSVLFPGTFGRLQSFRTGAKTGLKMVIGLVPVFITAGFLESFVTRLTMPVWASLLIIGLSATFVLWYFLIYPWRLFHTDRQIS</sequence>
<dbReference type="PANTHER" id="PTHR35337">
    <property type="entry name" value="SLR1478 PROTEIN"/>
    <property type="match status" value="1"/>
</dbReference>
<keyword evidence="3" id="KW-1185">Reference proteome</keyword>
<feature type="transmembrane region" description="Helical" evidence="1">
    <location>
        <begin position="284"/>
        <end position="303"/>
    </location>
</feature>
<dbReference type="PANTHER" id="PTHR35337:SF1">
    <property type="entry name" value="SLR1478 PROTEIN"/>
    <property type="match status" value="1"/>
</dbReference>
<comment type="caution">
    <text evidence="2">The sequence shown here is derived from an EMBL/GenBank/DDBJ whole genome shotgun (WGS) entry which is preliminary data.</text>
</comment>
<feature type="transmembrane region" description="Helical" evidence="1">
    <location>
        <begin position="254"/>
        <end position="272"/>
    </location>
</feature>
<feature type="transmembrane region" description="Helical" evidence="1">
    <location>
        <begin position="165"/>
        <end position="184"/>
    </location>
</feature>
<keyword evidence="1" id="KW-1133">Transmembrane helix</keyword>
<keyword evidence="1" id="KW-0472">Membrane</keyword>
<evidence type="ECO:0000313" key="3">
    <source>
        <dbReference type="Proteomes" id="UP000680038"/>
    </source>
</evidence>